<dbReference type="GO" id="GO:0008270">
    <property type="term" value="F:zinc ion binding"/>
    <property type="evidence" value="ECO:0007669"/>
    <property type="project" value="InterPro"/>
</dbReference>
<feature type="binding site" description="via carbamate group" evidence="4">
    <location>
        <position position="147"/>
    </location>
    <ligand>
        <name>Zn(2+)</name>
        <dbReference type="ChEBI" id="CHEBI:29105"/>
        <label>2</label>
    </ligand>
</feature>
<organism evidence="6 7">
    <name type="scientific">Thermomonospora echinospora</name>
    <dbReference type="NCBI Taxonomy" id="1992"/>
    <lineage>
        <taxon>Bacteria</taxon>
        <taxon>Bacillati</taxon>
        <taxon>Actinomycetota</taxon>
        <taxon>Actinomycetes</taxon>
        <taxon>Streptosporangiales</taxon>
        <taxon>Thermomonosporaceae</taxon>
        <taxon>Thermomonospora</taxon>
    </lineage>
</organism>
<dbReference type="AlphaFoldDB" id="A0A1H5WZL8"/>
<proteinExistence type="inferred from homology"/>
<accession>A0A1H5WZL8</accession>
<reference evidence="7" key="1">
    <citation type="submission" date="2016-10" db="EMBL/GenBank/DDBJ databases">
        <authorList>
            <person name="Varghese N."/>
            <person name="Submissions S."/>
        </authorList>
    </citation>
    <scope>NUCLEOTIDE SEQUENCE [LARGE SCALE GENOMIC DNA]</scope>
    <source>
        <strain evidence="7">DSM 43163</strain>
    </source>
</reference>
<dbReference type="InterPro" id="IPR001559">
    <property type="entry name" value="Phosphotriesterase"/>
</dbReference>
<evidence type="ECO:0000313" key="7">
    <source>
        <dbReference type="Proteomes" id="UP000236723"/>
    </source>
</evidence>
<dbReference type="RefSeq" id="WP_200827122.1">
    <property type="nucleotide sequence ID" value="NZ_FNVO01000003.1"/>
</dbReference>
<name>A0A1H5WZL8_9ACTN</name>
<evidence type="ECO:0000256" key="3">
    <source>
        <dbReference type="PIRSR" id="PIRSR601559-50"/>
    </source>
</evidence>
<keyword evidence="7" id="KW-1185">Reference proteome</keyword>
<dbReference type="Proteomes" id="UP000236723">
    <property type="component" value="Unassembled WGS sequence"/>
</dbReference>
<feature type="modified residue" description="N6-carboxylysine" evidence="3 5">
    <location>
        <position position="147"/>
    </location>
</feature>
<dbReference type="PROSITE" id="PS51347">
    <property type="entry name" value="PHOSPHOTRIESTERASE_2"/>
    <property type="match status" value="1"/>
</dbReference>
<comment type="similarity">
    <text evidence="5">Belongs to the metallo-dependent hydrolases superfamily. Phosphotriesterase family.</text>
</comment>
<evidence type="ECO:0000256" key="2">
    <source>
        <dbReference type="ARBA" id="ARBA00022801"/>
    </source>
</evidence>
<protein>
    <submittedName>
        <fullName evidence="6">Phosphotriesterase-related protein</fullName>
    </submittedName>
</protein>
<sequence>MTAVETVTGAVDVAELGRTYMHEHVFVLSSEHVQNYGAGAWWDEEERIADAVTKLRGLVAHGVTTIADPTVWGLGRYIPRVRRIAEQVPELNIIVATGLYTYDDLPFQFHYRGPDTLLGGPDPLVEMFTRDIVEGIADTGVKAAFLKCCVEAQGLTPGVTRVLRAVAAVHRETGAPITVHTSAGAQSGRLAVGLLGEEGVDLSKVVIGHAGDSNDLDYLMELADTGAILGMDRFGLDVYNPTAQRVATVAALCERGYADRMVLSHDASCYMDWFGPDPESLRGMVPNWHYEHIGDDVLPALRALGVTDAQFDQMLVGNPRRYFSRS</sequence>
<dbReference type="GO" id="GO:0016787">
    <property type="term" value="F:hydrolase activity"/>
    <property type="evidence" value="ECO:0007669"/>
    <property type="project" value="UniProtKB-KW"/>
</dbReference>
<evidence type="ECO:0000313" key="6">
    <source>
        <dbReference type="EMBL" id="SEG04898.1"/>
    </source>
</evidence>
<keyword evidence="2" id="KW-0378">Hydrolase</keyword>
<evidence type="ECO:0000256" key="4">
    <source>
        <dbReference type="PIRSR" id="PIRSR601559-51"/>
    </source>
</evidence>
<dbReference type="SUPFAM" id="SSF51556">
    <property type="entry name" value="Metallo-dependent hydrolases"/>
    <property type="match status" value="1"/>
</dbReference>
<feature type="binding site" evidence="4">
    <location>
        <position position="266"/>
    </location>
    <ligand>
        <name>Zn(2+)</name>
        <dbReference type="ChEBI" id="CHEBI:29105"/>
        <label>1</label>
    </ligand>
</feature>
<dbReference type="PANTHER" id="PTHR10819:SF3">
    <property type="entry name" value="PHOSPHOTRIESTERASE-RELATED PROTEIN"/>
    <property type="match status" value="1"/>
</dbReference>
<feature type="binding site" description="via carbamate group" evidence="4">
    <location>
        <position position="147"/>
    </location>
    <ligand>
        <name>Zn(2+)</name>
        <dbReference type="ChEBI" id="CHEBI:29105"/>
        <label>1</label>
    </ligand>
</feature>
<dbReference type="EMBL" id="FNVO01000003">
    <property type="protein sequence ID" value="SEG04898.1"/>
    <property type="molecule type" value="Genomic_DNA"/>
</dbReference>
<dbReference type="Pfam" id="PF02126">
    <property type="entry name" value="PTE"/>
    <property type="match status" value="1"/>
</dbReference>
<dbReference type="Gene3D" id="3.20.20.140">
    <property type="entry name" value="Metal-dependent hydrolases"/>
    <property type="match status" value="1"/>
</dbReference>
<feature type="binding site" evidence="4">
    <location>
        <position position="209"/>
    </location>
    <ligand>
        <name>Zn(2+)</name>
        <dbReference type="ChEBI" id="CHEBI:29105"/>
        <label>2</label>
    </ligand>
</feature>
<feature type="binding site" evidence="4">
    <location>
        <position position="22"/>
    </location>
    <ligand>
        <name>Zn(2+)</name>
        <dbReference type="ChEBI" id="CHEBI:29105"/>
        <label>1</label>
    </ligand>
</feature>
<dbReference type="PANTHER" id="PTHR10819">
    <property type="entry name" value="PHOSPHOTRIESTERASE-RELATED"/>
    <property type="match status" value="1"/>
</dbReference>
<evidence type="ECO:0000256" key="1">
    <source>
        <dbReference type="ARBA" id="ARBA00022723"/>
    </source>
</evidence>
<gene>
    <name evidence="6" type="ORF">SAMN04489712_10326</name>
</gene>
<feature type="binding site" evidence="4">
    <location>
        <position position="180"/>
    </location>
    <ligand>
        <name>Zn(2+)</name>
        <dbReference type="ChEBI" id="CHEBI:29105"/>
        <label>2</label>
    </ligand>
</feature>
<evidence type="ECO:0000256" key="5">
    <source>
        <dbReference type="PROSITE-ProRule" id="PRU00679"/>
    </source>
</evidence>
<keyword evidence="1 4" id="KW-0479">Metal-binding</keyword>
<feature type="binding site" evidence="4">
    <location>
        <position position="24"/>
    </location>
    <ligand>
        <name>Zn(2+)</name>
        <dbReference type="ChEBI" id="CHEBI:29105"/>
        <label>1</label>
    </ligand>
</feature>
<dbReference type="InterPro" id="IPR032466">
    <property type="entry name" value="Metal_Hydrolase"/>
</dbReference>
<comment type="cofactor">
    <cofactor evidence="4">
        <name>a divalent metal cation</name>
        <dbReference type="ChEBI" id="CHEBI:60240"/>
    </cofactor>
    <text evidence="4">Binds 2 divalent metal cations per subunit.</text>
</comment>